<reference evidence="1 2" key="1">
    <citation type="journal article" date="2015" name="Nature">
        <title>rRNA introns, odd ribosomes, and small enigmatic genomes across a large radiation of phyla.</title>
        <authorList>
            <person name="Brown C.T."/>
            <person name="Hug L.A."/>
            <person name="Thomas B.C."/>
            <person name="Sharon I."/>
            <person name="Castelle C.J."/>
            <person name="Singh A."/>
            <person name="Wilkins M.J."/>
            <person name="Williams K.H."/>
            <person name="Banfield J.F."/>
        </authorList>
    </citation>
    <scope>NUCLEOTIDE SEQUENCE [LARGE SCALE GENOMIC DNA]</scope>
</reference>
<evidence type="ECO:0008006" key="3">
    <source>
        <dbReference type="Google" id="ProtNLM"/>
    </source>
</evidence>
<accession>A0A0G0JUQ9</accession>
<dbReference type="AlphaFoldDB" id="A0A0G0JUQ9"/>
<dbReference type="EMBL" id="LBUT01000007">
    <property type="protein sequence ID" value="KKQ70412.1"/>
    <property type="molecule type" value="Genomic_DNA"/>
</dbReference>
<evidence type="ECO:0000313" key="1">
    <source>
        <dbReference type="EMBL" id="KKQ70412.1"/>
    </source>
</evidence>
<dbReference type="PANTHER" id="PTHR36395:SF1">
    <property type="entry name" value="RING-H2 ZINC FINGER PROTEIN"/>
    <property type="match status" value="1"/>
</dbReference>
<sequence>MKTKENTLKILLETGVPLWRWGRGAAKEIGDLMEEVEQGDSIVTEEKGKALRKVAVACVDVYYRKGEKELRLREDRQEFKDGRVRRRELLSSLSEKIKQRENPKIAAYRGITEELGVRGQIGLMTKEVINTKIESPSYPGLMTSFRYHFFDAYLDQEQFREEGYVEIQPRKKIYFVWEEEK</sequence>
<evidence type="ECO:0000313" key="2">
    <source>
        <dbReference type="Proteomes" id="UP000034406"/>
    </source>
</evidence>
<proteinExistence type="predicted"/>
<comment type="caution">
    <text evidence="1">The sequence shown here is derived from an EMBL/GenBank/DDBJ whole genome shotgun (WGS) entry which is preliminary data.</text>
</comment>
<gene>
    <name evidence="1" type="ORF">US90_C0007G0025</name>
</gene>
<dbReference type="PANTHER" id="PTHR36395">
    <property type="entry name" value="RING-H2 ZINC FINGER PROTEIN"/>
    <property type="match status" value="1"/>
</dbReference>
<dbReference type="STRING" id="1618490.US90_C0007G0025"/>
<name>A0A0G0JUQ9_9BACT</name>
<organism evidence="1 2">
    <name type="scientific">Candidatus Shapirobacteria bacterium GW2011_GWE2_38_30</name>
    <dbReference type="NCBI Taxonomy" id="1618490"/>
    <lineage>
        <taxon>Bacteria</taxon>
        <taxon>Candidatus Shapironibacteriota</taxon>
    </lineage>
</organism>
<dbReference type="Proteomes" id="UP000034406">
    <property type="component" value="Unassembled WGS sequence"/>
</dbReference>
<protein>
    <recommendedName>
        <fullName evidence="3">Nudix hydrolase domain-containing protein</fullName>
    </recommendedName>
</protein>